<name>A0A3R6BDG3_9FIRM</name>
<sequence length="250" mass="29042">MGGFALDCNQIRKVAANALITCNIHSFPIDCFAILKQYGFRVYSYLELQKKKPELYNLCISYSQDAFCINSLNLIAYNSQKSANRIRFSLMHELGHHLLRHRNDLPSNEDEANYFASNILAPRIAMYYAHLKSVNEVGQFFNLSSSAAYYAAQDFSEWCQDVRRNGMHSYDKDLYQHFYNPDYKGFVYSIRTCAFCGARVYNCLDFEAHCSGACKLPDEPVRKKTHAFTPLSDDDSRILRRLENKWLYDF</sequence>
<dbReference type="Gene3D" id="1.10.10.2910">
    <property type="match status" value="1"/>
</dbReference>
<gene>
    <name evidence="2" type="ORF">DWX03_14160</name>
</gene>
<evidence type="ECO:0000259" key="1">
    <source>
        <dbReference type="Pfam" id="PF06114"/>
    </source>
</evidence>
<comment type="caution">
    <text evidence="2">The sequence shown here is derived from an EMBL/GenBank/DDBJ whole genome shotgun (WGS) entry which is preliminary data.</text>
</comment>
<evidence type="ECO:0000313" key="2">
    <source>
        <dbReference type="EMBL" id="RGT87581.1"/>
    </source>
</evidence>
<reference evidence="2 3" key="1">
    <citation type="submission" date="2018-08" db="EMBL/GenBank/DDBJ databases">
        <title>A genome reference for cultivated species of the human gut microbiota.</title>
        <authorList>
            <person name="Zou Y."/>
            <person name="Xue W."/>
            <person name="Luo G."/>
        </authorList>
    </citation>
    <scope>NUCLEOTIDE SEQUENCE [LARGE SCALE GENOMIC DNA]</scope>
    <source>
        <strain evidence="2 3">AF18-12LB</strain>
    </source>
</reference>
<dbReference type="AlphaFoldDB" id="A0A3R6BDG3"/>
<dbReference type="PANTHER" id="PTHR43236:SF1">
    <property type="entry name" value="BLL7220 PROTEIN"/>
    <property type="match status" value="1"/>
</dbReference>
<dbReference type="InterPro" id="IPR010359">
    <property type="entry name" value="IrrE_HExxH"/>
</dbReference>
<keyword evidence="3" id="KW-1185">Reference proteome</keyword>
<dbReference type="Proteomes" id="UP000283360">
    <property type="component" value="Unassembled WGS sequence"/>
</dbReference>
<accession>A0A3R6BDG3</accession>
<protein>
    <submittedName>
        <fullName evidence="2">ImmA/IrrE family metallo-endopeptidase</fullName>
    </submittedName>
</protein>
<feature type="domain" description="IrrE N-terminal-like" evidence="1">
    <location>
        <begin position="72"/>
        <end position="151"/>
    </location>
</feature>
<organism evidence="2 3">
    <name type="scientific">Coprococcus comes</name>
    <dbReference type="NCBI Taxonomy" id="410072"/>
    <lineage>
        <taxon>Bacteria</taxon>
        <taxon>Bacillati</taxon>
        <taxon>Bacillota</taxon>
        <taxon>Clostridia</taxon>
        <taxon>Lachnospirales</taxon>
        <taxon>Lachnospiraceae</taxon>
        <taxon>Coprococcus</taxon>
    </lineage>
</organism>
<evidence type="ECO:0000313" key="3">
    <source>
        <dbReference type="Proteomes" id="UP000283360"/>
    </source>
</evidence>
<proteinExistence type="predicted"/>
<dbReference type="Pfam" id="PF06114">
    <property type="entry name" value="Peptidase_M78"/>
    <property type="match status" value="1"/>
</dbReference>
<dbReference type="EMBL" id="QRXJ01000022">
    <property type="protein sequence ID" value="RGT87581.1"/>
    <property type="molecule type" value="Genomic_DNA"/>
</dbReference>
<dbReference type="PANTHER" id="PTHR43236">
    <property type="entry name" value="ANTITOXIN HIGA1"/>
    <property type="match status" value="1"/>
</dbReference>
<dbReference type="InterPro" id="IPR052345">
    <property type="entry name" value="Rad_response_metalloprotease"/>
</dbReference>